<name>A0A183IMI3_9BILA</name>
<dbReference type="WBParaSite" id="SBAD_0000502701-mRNA-1">
    <property type="protein sequence ID" value="SBAD_0000502701-mRNA-1"/>
    <property type="gene ID" value="SBAD_0000502701"/>
</dbReference>
<reference evidence="1 2" key="2">
    <citation type="submission" date="2018-11" db="EMBL/GenBank/DDBJ databases">
        <authorList>
            <consortium name="Pathogen Informatics"/>
        </authorList>
    </citation>
    <scope>NUCLEOTIDE SEQUENCE [LARGE SCALE GENOMIC DNA]</scope>
</reference>
<dbReference type="AlphaFoldDB" id="A0A183IMI3"/>
<proteinExistence type="predicted"/>
<organism evidence="3">
    <name type="scientific">Soboliphyme baturini</name>
    <dbReference type="NCBI Taxonomy" id="241478"/>
    <lineage>
        <taxon>Eukaryota</taxon>
        <taxon>Metazoa</taxon>
        <taxon>Ecdysozoa</taxon>
        <taxon>Nematoda</taxon>
        <taxon>Enoplea</taxon>
        <taxon>Dorylaimia</taxon>
        <taxon>Dioctophymatida</taxon>
        <taxon>Dioctophymatoidea</taxon>
        <taxon>Soboliphymatidae</taxon>
        <taxon>Soboliphyme</taxon>
    </lineage>
</organism>
<dbReference type="EMBL" id="UZAM01008577">
    <property type="protein sequence ID" value="VDP05502.1"/>
    <property type="molecule type" value="Genomic_DNA"/>
</dbReference>
<sequence>MQLLNIFNTMGSGVAVPEQEVAPIMQKLQDNGIVCKNEITDVMNAIEASLTDTEAFSAAVVTRAMSPQLAVKEDGGIGSNRAIIRQIYSLMDLMDSEGFDEHVLRNIEKLPMTYCYKKSMIEFAKADRKLVHLADKFILRLALKKLSSP</sequence>
<gene>
    <name evidence="1" type="ORF">SBAD_LOCUS4829</name>
</gene>
<protein>
    <submittedName>
        <fullName evidence="3">Centrin</fullName>
    </submittedName>
</protein>
<evidence type="ECO:0000313" key="3">
    <source>
        <dbReference type="WBParaSite" id="SBAD_0000502701-mRNA-1"/>
    </source>
</evidence>
<keyword evidence="2" id="KW-1185">Reference proteome</keyword>
<evidence type="ECO:0000313" key="2">
    <source>
        <dbReference type="Proteomes" id="UP000270296"/>
    </source>
</evidence>
<dbReference type="Proteomes" id="UP000270296">
    <property type="component" value="Unassembled WGS sequence"/>
</dbReference>
<evidence type="ECO:0000313" key="1">
    <source>
        <dbReference type="EMBL" id="VDP05502.1"/>
    </source>
</evidence>
<reference evidence="3" key="1">
    <citation type="submission" date="2016-06" db="UniProtKB">
        <authorList>
            <consortium name="WormBaseParasite"/>
        </authorList>
    </citation>
    <scope>IDENTIFICATION</scope>
</reference>
<accession>A0A183IMI3</accession>